<keyword evidence="8" id="KW-0445">Lipid transport</keyword>
<evidence type="ECO:0000313" key="13">
    <source>
        <dbReference type="EMBL" id="CAE7657752.1"/>
    </source>
</evidence>
<evidence type="ECO:0000256" key="5">
    <source>
        <dbReference type="ARBA" id="ARBA00022737"/>
    </source>
</evidence>
<dbReference type="GO" id="GO:0046872">
    <property type="term" value="F:metal ion binding"/>
    <property type="evidence" value="ECO:0007669"/>
    <property type="project" value="UniProtKB-KW"/>
</dbReference>
<evidence type="ECO:0000259" key="12">
    <source>
        <dbReference type="PROSITE" id="PS51847"/>
    </source>
</evidence>
<dbReference type="SUPFAM" id="SSF49562">
    <property type="entry name" value="C2 domain (Calcium/lipid-binding domain, CaLB)"/>
    <property type="match status" value="1"/>
</dbReference>
<evidence type="ECO:0000256" key="10">
    <source>
        <dbReference type="ARBA" id="ARBA00023136"/>
    </source>
</evidence>
<dbReference type="CDD" id="cd21670">
    <property type="entry name" value="SMP_ESyt"/>
    <property type="match status" value="1"/>
</dbReference>
<evidence type="ECO:0000256" key="8">
    <source>
        <dbReference type="ARBA" id="ARBA00023055"/>
    </source>
</evidence>
<dbReference type="OrthoDB" id="1029639at2759"/>
<protein>
    <submittedName>
        <fullName evidence="13">Esyt3 protein</fullName>
    </submittedName>
</protein>
<dbReference type="GO" id="GO:0016020">
    <property type="term" value="C:membrane"/>
    <property type="evidence" value="ECO:0007669"/>
    <property type="project" value="UniProtKB-SubCell"/>
</dbReference>
<dbReference type="InterPro" id="IPR039010">
    <property type="entry name" value="Synaptotagmin_SMP"/>
</dbReference>
<reference evidence="13" key="1">
    <citation type="submission" date="2021-02" db="EMBL/GenBank/DDBJ databases">
        <authorList>
            <person name="Dougan E. K."/>
            <person name="Rhodes N."/>
            <person name="Thang M."/>
            <person name="Chan C."/>
        </authorList>
    </citation>
    <scope>NUCLEOTIDE SEQUENCE</scope>
</reference>
<dbReference type="PANTHER" id="PTHR45761:SF1">
    <property type="entry name" value="EXTENDED SYNAPTOTAGMIN-LIKE PROTEIN 2, ISOFORM C"/>
    <property type="match status" value="1"/>
</dbReference>
<evidence type="ECO:0000313" key="14">
    <source>
        <dbReference type="Proteomes" id="UP000649617"/>
    </source>
</evidence>
<dbReference type="Pfam" id="PF00168">
    <property type="entry name" value="C2"/>
    <property type="match status" value="1"/>
</dbReference>
<keyword evidence="10" id="KW-0472">Membrane</keyword>
<dbReference type="PROSITE" id="PS51847">
    <property type="entry name" value="SMP"/>
    <property type="match status" value="1"/>
</dbReference>
<feature type="domain" description="C2" evidence="11">
    <location>
        <begin position="186"/>
        <end position="313"/>
    </location>
</feature>
<dbReference type="SMART" id="SM00239">
    <property type="entry name" value="C2"/>
    <property type="match status" value="1"/>
</dbReference>
<dbReference type="GO" id="GO:0008289">
    <property type="term" value="F:lipid binding"/>
    <property type="evidence" value="ECO:0007669"/>
    <property type="project" value="UniProtKB-KW"/>
</dbReference>
<evidence type="ECO:0000256" key="4">
    <source>
        <dbReference type="ARBA" id="ARBA00022723"/>
    </source>
</evidence>
<dbReference type="GO" id="GO:0006869">
    <property type="term" value="P:lipid transport"/>
    <property type="evidence" value="ECO:0007669"/>
    <property type="project" value="UniProtKB-KW"/>
</dbReference>
<dbReference type="InterPro" id="IPR000008">
    <property type="entry name" value="C2_dom"/>
</dbReference>
<evidence type="ECO:0000256" key="2">
    <source>
        <dbReference type="ARBA" id="ARBA00022448"/>
    </source>
</evidence>
<dbReference type="GO" id="GO:0005737">
    <property type="term" value="C:cytoplasm"/>
    <property type="evidence" value="ECO:0007669"/>
    <property type="project" value="UniProtKB-ARBA"/>
</dbReference>
<proteinExistence type="predicted"/>
<keyword evidence="3" id="KW-0812">Transmembrane</keyword>
<gene>
    <name evidence="13" type="primary">esyt3</name>
    <name evidence="13" type="ORF">SPIL2461_LOCUS17727</name>
</gene>
<feature type="domain" description="SMP-LTD" evidence="12">
    <location>
        <begin position="10"/>
        <end position="186"/>
    </location>
</feature>
<evidence type="ECO:0000256" key="3">
    <source>
        <dbReference type="ARBA" id="ARBA00022692"/>
    </source>
</evidence>
<dbReference type="InterPro" id="IPR031468">
    <property type="entry name" value="SMP_LBD"/>
</dbReference>
<keyword evidence="9" id="KW-0446">Lipid-binding</keyword>
<dbReference type="Pfam" id="PF17047">
    <property type="entry name" value="SMP_LBD"/>
    <property type="match status" value="1"/>
</dbReference>
<evidence type="ECO:0000256" key="1">
    <source>
        <dbReference type="ARBA" id="ARBA00004370"/>
    </source>
</evidence>
<keyword evidence="2" id="KW-0813">Transport</keyword>
<comment type="caution">
    <text evidence="13">The sequence shown here is derived from an EMBL/GenBank/DDBJ whole genome shotgun (WGS) entry which is preliminary data.</text>
</comment>
<dbReference type="PROSITE" id="PS50004">
    <property type="entry name" value="C2"/>
    <property type="match status" value="1"/>
</dbReference>
<dbReference type="EMBL" id="CAJNIZ010043338">
    <property type="protein sequence ID" value="CAE7657752.1"/>
    <property type="molecule type" value="Genomic_DNA"/>
</dbReference>
<sequence length="610" mass="66252">MAEDEEAESETSNLAWVNSLLRALWPNATVALVNFAHTELTAKLQQGLPLPFNRARFARFSLGDGVPSFGPIDVTRRSDSHISIELEMSYSSRVDVLLAAGSSSMSVGVKHVRFHGRLCTELKPVLDTWPVVGALLIAFTGQPQLELEFSGIADSPVPGLAKRIKSIVDAVLARLVLPNCKCVRLTTDQRLLNLAACSKDPIGVLKMQVSRGINLAGANWRMGAVRSFTSNPYCIVQVGSTRSRTSTVPATTNPDWNDDPVYFLVHHKDQEVSVDVMDDDGGFLQRNFVGLLGRLRCTVRELLRNCRPGLGSKICRFALDTSQVKRGLLHVDDPVNTGVPSELDVLVGWMEMSSRLPQTVAPACAPCEPAGIILLELHHGMGFPEEILASTGSSGLTNLRWMCSLSKDGEDLGSSARSSAGKLSTNEPNFHLPIPHCLYQVIDQLIERGVESMEVADIVQLEHAQVQQYLLAKSHFLEDMSARQLETGADRCVDVEWHETLALLVTKPRVTHVHLSLAEADRIVGSVEPIRVEDMLSSGGPLQMSCKLAAASSGAGPGHRTGTEGNAAGKLSAWMFPTCAAPAMSISRFSAVHLDVSLRYQALVLPTRTF</sequence>
<dbReference type="InterPro" id="IPR051634">
    <property type="entry name" value="Extended_Synaptotagmin"/>
</dbReference>
<dbReference type="GO" id="GO:0012505">
    <property type="term" value="C:endomembrane system"/>
    <property type="evidence" value="ECO:0007669"/>
    <property type="project" value="UniProtKB-ARBA"/>
</dbReference>
<dbReference type="Proteomes" id="UP000649617">
    <property type="component" value="Unassembled WGS sequence"/>
</dbReference>
<evidence type="ECO:0000259" key="11">
    <source>
        <dbReference type="PROSITE" id="PS50004"/>
    </source>
</evidence>
<organism evidence="13 14">
    <name type="scientific">Symbiodinium pilosum</name>
    <name type="common">Dinoflagellate</name>
    <dbReference type="NCBI Taxonomy" id="2952"/>
    <lineage>
        <taxon>Eukaryota</taxon>
        <taxon>Sar</taxon>
        <taxon>Alveolata</taxon>
        <taxon>Dinophyceae</taxon>
        <taxon>Suessiales</taxon>
        <taxon>Symbiodiniaceae</taxon>
        <taxon>Symbiodinium</taxon>
    </lineage>
</organism>
<evidence type="ECO:0000256" key="6">
    <source>
        <dbReference type="ARBA" id="ARBA00022837"/>
    </source>
</evidence>
<name>A0A812VUX1_SYMPI</name>
<dbReference type="InterPro" id="IPR035892">
    <property type="entry name" value="C2_domain_sf"/>
</dbReference>
<evidence type="ECO:0000256" key="7">
    <source>
        <dbReference type="ARBA" id="ARBA00022989"/>
    </source>
</evidence>
<keyword evidence="14" id="KW-1185">Reference proteome</keyword>
<accession>A0A812VUX1</accession>
<dbReference type="CDD" id="cd00030">
    <property type="entry name" value="C2"/>
    <property type="match status" value="1"/>
</dbReference>
<evidence type="ECO:0000256" key="9">
    <source>
        <dbReference type="ARBA" id="ARBA00023121"/>
    </source>
</evidence>
<comment type="subcellular location">
    <subcellularLocation>
        <location evidence="1">Membrane</location>
    </subcellularLocation>
</comment>
<dbReference type="PANTHER" id="PTHR45761">
    <property type="entry name" value="EXTENDED SYNAPTOTAGMIN-LIKE PROTEIN 2, ISOFORM C"/>
    <property type="match status" value="1"/>
</dbReference>
<keyword evidence="7" id="KW-1133">Transmembrane helix</keyword>
<dbReference type="AlphaFoldDB" id="A0A812VUX1"/>
<dbReference type="Gene3D" id="2.60.40.150">
    <property type="entry name" value="C2 domain"/>
    <property type="match status" value="1"/>
</dbReference>
<keyword evidence="6" id="KW-0106">Calcium</keyword>
<keyword evidence="4" id="KW-0479">Metal-binding</keyword>
<keyword evidence="5" id="KW-0677">Repeat</keyword>